<dbReference type="Pfam" id="PF00106">
    <property type="entry name" value="adh_short"/>
    <property type="match status" value="1"/>
</dbReference>
<gene>
    <name evidence="4" type="ORF">Prudu_012778</name>
</gene>
<protein>
    <submittedName>
        <fullName evidence="4">NAD(P)-binding Rossmann-fold superfamily protein</fullName>
    </submittedName>
</protein>
<reference evidence="4" key="1">
    <citation type="journal article" date="2019" name="Science">
        <title>Mutation of a bHLH transcription factor allowed almond domestication.</title>
        <authorList>
            <person name="Sanchez-Perez R."/>
            <person name="Pavan S."/>
            <person name="Mazzeo R."/>
            <person name="Moldovan C."/>
            <person name="Aiese Cigliano R."/>
            <person name="Del Cueto J."/>
            <person name="Ricciardi F."/>
            <person name="Lotti C."/>
            <person name="Ricciardi L."/>
            <person name="Dicenta F."/>
            <person name="Lopez-Marques R.L."/>
            <person name="Lindberg Moller B."/>
        </authorList>
    </citation>
    <scope>NUCLEOTIDE SEQUENCE</scope>
</reference>
<dbReference type="InterPro" id="IPR036291">
    <property type="entry name" value="NAD(P)-bd_dom_sf"/>
</dbReference>
<dbReference type="InterPro" id="IPR045000">
    <property type="entry name" value="TR"/>
</dbReference>
<sequence>MTLVIRKLHAIAEELAGLGAIVHTCSRNEDQLDDCLNQWKMKSFHQITGSVCDLVSRAQRQELINEVSSQFNGKLNILISTPFI</sequence>
<dbReference type="GO" id="GO:0016491">
    <property type="term" value="F:oxidoreductase activity"/>
    <property type="evidence" value="ECO:0007669"/>
    <property type="project" value="UniProtKB-KW"/>
</dbReference>
<proteinExistence type="inferred from homology"/>
<organism evidence="4">
    <name type="scientific">Prunus dulcis</name>
    <name type="common">Almond</name>
    <name type="synonym">Amygdalus dulcis</name>
    <dbReference type="NCBI Taxonomy" id="3755"/>
    <lineage>
        <taxon>Eukaryota</taxon>
        <taxon>Viridiplantae</taxon>
        <taxon>Streptophyta</taxon>
        <taxon>Embryophyta</taxon>
        <taxon>Tracheophyta</taxon>
        <taxon>Spermatophyta</taxon>
        <taxon>Magnoliopsida</taxon>
        <taxon>eudicotyledons</taxon>
        <taxon>Gunneridae</taxon>
        <taxon>Pentapetalae</taxon>
        <taxon>rosids</taxon>
        <taxon>fabids</taxon>
        <taxon>Rosales</taxon>
        <taxon>Rosaceae</taxon>
        <taxon>Amygdaloideae</taxon>
        <taxon>Amygdaleae</taxon>
        <taxon>Prunus</taxon>
    </lineage>
</organism>
<accession>A0A4Y1RDL3</accession>
<evidence type="ECO:0000256" key="2">
    <source>
        <dbReference type="ARBA" id="ARBA00023002"/>
    </source>
</evidence>
<keyword evidence="2" id="KW-0560">Oxidoreductase</keyword>
<evidence type="ECO:0000313" key="4">
    <source>
        <dbReference type="EMBL" id="BBH02262.1"/>
    </source>
</evidence>
<keyword evidence="1" id="KW-0521">NADP</keyword>
<dbReference type="PANTHER" id="PTHR42898">
    <property type="entry name" value="TROPINONE REDUCTASE"/>
    <property type="match status" value="1"/>
</dbReference>
<evidence type="ECO:0000256" key="1">
    <source>
        <dbReference type="ARBA" id="ARBA00022857"/>
    </source>
</evidence>
<dbReference type="Gene3D" id="3.40.50.720">
    <property type="entry name" value="NAD(P)-binding Rossmann-like Domain"/>
    <property type="match status" value="1"/>
</dbReference>
<evidence type="ECO:0000256" key="3">
    <source>
        <dbReference type="ARBA" id="ARBA00025714"/>
    </source>
</evidence>
<dbReference type="PANTHER" id="PTHR42898:SF79">
    <property type="entry name" value="NAD(P)-BINDING ROSSMANN-FOLD PROTEIN"/>
    <property type="match status" value="1"/>
</dbReference>
<dbReference type="AlphaFoldDB" id="A0A4Y1RDL3"/>
<dbReference type="InterPro" id="IPR002347">
    <property type="entry name" value="SDR_fam"/>
</dbReference>
<dbReference type="SUPFAM" id="SSF51735">
    <property type="entry name" value="NAD(P)-binding Rossmann-fold domains"/>
    <property type="match status" value="1"/>
</dbReference>
<dbReference type="EMBL" id="AP019300">
    <property type="protein sequence ID" value="BBH02262.1"/>
    <property type="molecule type" value="Genomic_DNA"/>
</dbReference>
<comment type="similarity">
    <text evidence="3">Belongs to the short-chain dehydrogenases/reductases (SDR) family. SDR65C subfamily.</text>
</comment>
<name>A0A4Y1RDL3_PRUDU</name>